<dbReference type="AlphaFoldDB" id="A0A6A1TPG5"/>
<protein>
    <submittedName>
        <fullName evidence="3">Uncharacterized protein</fullName>
    </submittedName>
</protein>
<accession>A0A6A1TPG5</accession>
<feature type="region of interest" description="Disordered" evidence="1">
    <location>
        <begin position="1"/>
        <end position="21"/>
    </location>
</feature>
<keyword evidence="2" id="KW-0472">Membrane</keyword>
<dbReference type="Proteomes" id="UP000386575">
    <property type="component" value="Unassembled WGS sequence"/>
</dbReference>
<name>A0A6A1TPG5_NEOGA</name>
<keyword evidence="2" id="KW-0812">Transmembrane</keyword>
<evidence type="ECO:0000313" key="4">
    <source>
        <dbReference type="Proteomes" id="UP000386575"/>
    </source>
</evidence>
<proteinExistence type="predicted"/>
<comment type="caution">
    <text evidence="3">The sequence shown here is derived from an EMBL/GenBank/DDBJ whole genome shotgun (WGS) entry which is preliminary data.</text>
</comment>
<evidence type="ECO:0000256" key="1">
    <source>
        <dbReference type="SAM" id="MobiDB-lite"/>
    </source>
</evidence>
<dbReference type="EMBL" id="VZUL01000002">
    <property type="protein sequence ID" value="KAB1086503.1"/>
    <property type="molecule type" value="Genomic_DNA"/>
</dbReference>
<organism evidence="3 4">
    <name type="scientific">Neorhizobium galegae</name>
    <name type="common">Rhizobium galegae</name>
    <dbReference type="NCBI Taxonomy" id="399"/>
    <lineage>
        <taxon>Bacteria</taxon>
        <taxon>Pseudomonadati</taxon>
        <taxon>Pseudomonadota</taxon>
        <taxon>Alphaproteobacteria</taxon>
        <taxon>Hyphomicrobiales</taxon>
        <taxon>Rhizobiaceae</taxon>
        <taxon>Rhizobium/Agrobacterium group</taxon>
        <taxon>Neorhizobium</taxon>
    </lineage>
</organism>
<gene>
    <name evidence="3" type="ORF">F4V91_08725</name>
</gene>
<dbReference type="RefSeq" id="WP_151041932.1">
    <property type="nucleotide sequence ID" value="NZ_VZUL01000002.1"/>
</dbReference>
<keyword evidence="2" id="KW-1133">Transmembrane helix</keyword>
<reference evidence="3 4" key="1">
    <citation type="submission" date="2019-09" db="EMBL/GenBank/DDBJ databases">
        <title>Genome sequencing of Ng87 strain.</title>
        <authorList>
            <person name="Karasev E.S."/>
            <person name="Andronov E."/>
        </authorList>
    </citation>
    <scope>NUCLEOTIDE SEQUENCE [LARGE SCALE GENOMIC DNA]</scope>
    <source>
        <strain evidence="3 4">Ng87</strain>
    </source>
</reference>
<feature type="transmembrane region" description="Helical" evidence="2">
    <location>
        <begin position="63"/>
        <end position="86"/>
    </location>
</feature>
<evidence type="ECO:0000313" key="3">
    <source>
        <dbReference type="EMBL" id="KAB1086503.1"/>
    </source>
</evidence>
<evidence type="ECO:0000256" key="2">
    <source>
        <dbReference type="SAM" id="Phobius"/>
    </source>
</evidence>
<sequence length="362" mass="40444">MADRKTPDHDPLDRPVGDKPSREERNWFNMSVDLTIGVAICIVIAFAYVFSGAEGVRSERAQSIQPFIVAMFAVVTFSTIVWRGLVSTRQADEQRRQNDAKDQENLAKLLIDGTKLVSDEKATSASRRAGIASLQVVILGPDDRFASGAMDVLLDTIRGGGHESLHEETVDAVLRAISAGLTAGRAPSSDLKLEATHESRYWKPIFGLPVTYIGGRVATGFFQNGDYSQMVFENTLFNSVGLPSLNPYLLDGCIFRKCKVTQTSDYLLLGNVFEECDFSSTICSPDWNVDPFDTADVERRLRGGNCFFYSGFPPAQHRILDWSRCLIERDPRRRRLYALGHKPEFLPDRPPKLDIESRTEDV</sequence>
<feature type="transmembrane region" description="Helical" evidence="2">
    <location>
        <begin position="27"/>
        <end position="51"/>
    </location>
</feature>